<evidence type="ECO:0000259" key="1">
    <source>
        <dbReference type="Pfam" id="PF10988"/>
    </source>
</evidence>
<name>A0ABS5S0B7_9FLAO</name>
<dbReference type="PROSITE" id="PS51257">
    <property type="entry name" value="PROKAR_LIPOPROTEIN"/>
    <property type="match status" value="1"/>
</dbReference>
<dbReference type="Pfam" id="PF10988">
    <property type="entry name" value="DUF2807"/>
    <property type="match status" value="1"/>
</dbReference>
<evidence type="ECO:0000313" key="3">
    <source>
        <dbReference type="Proteomes" id="UP001297092"/>
    </source>
</evidence>
<sequence>MKKLILIVSLIVLLGCDSEKGLNCFQTAGDIVQTEMTVATFSKIIVYERTKLFIQQGETQKVTVESGENLMNDIELKVENGVLSIYNNNGCNVVRDYGITKVYVTAPNITEIRSSTGLPIESIGVLRYPSLTLLSEDRMDEDVYHIDGDFILDLDVESLSIVANGLSVFRLKGSAEYASFGLFAGDCRIEAADLQVQSLSIFHRSTSEMFVNPQRAIRGSIVSLGNVISKNRPAVVEVEELYRGRLIFE</sequence>
<organism evidence="2 3">
    <name type="scientific">Aequorivita echinoideorum</name>
    <dbReference type="NCBI Taxonomy" id="1549647"/>
    <lineage>
        <taxon>Bacteria</taxon>
        <taxon>Pseudomonadati</taxon>
        <taxon>Bacteroidota</taxon>
        <taxon>Flavobacteriia</taxon>
        <taxon>Flavobacteriales</taxon>
        <taxon>Flavobacteriaceae</taxon>
        <taxon>Aequorivita</taxon>
    </lineage>
</organism>
<dbReference type="RefSeq" id="WP_214111540.1">
    <property type="nucleotide sequence ID" value="NZ_JAHCTB010000001.1"/>
</dbReference>
<gene>
    <name evidence="2" type="ORF">KIV10_00565</name>
</gene>
<dbReference type="Proteomes" id="UP001297092">
    <property type="component" value="Unassembled WGS sequence"/>
</dbReference>
<protein>
    <submittedName>
        <fullName evidence="2">DUF2807 domain-containing protein</fullName>
    </submittedName>
</protein>
<dbReference type="EMBL" id="JAHCTB010000001">
    <property type="protein sequence ID" value="MBT0606661.1"/>
    <property type="molecule type" value="Genomic_DNA"/>
</dbReference>
<dbReference type="InterPro" id="IPR021255">
    <property type="entry name" value="DUF2807"/>
</dbReference>
<evidence type="ECO:0000313" key="2">
    <source>
        <dbReference type="EMBL" id="MBT0606661.1"/>
    </source>
</evidence>
<proteinExistence type="predicted"/>
<reference evidence="2 3" key="1">
    <citation type="submission" date="2021-05" db="EMBL/GenBank/DDBJ databases">
        <title>Aequorivita echinoideorum JCM 30378 genome.</title>
        <authorList>
            <person name="Zhang H."/>
            <person name="Li C."/>
        </authorList>
    </citation>
    <scope>NUCLEOTIDE SEQUENCE [LARGE SCALE GENOMIC DNA]</scope>
    <source>
        <strain evidence="2 3">JCM30378</strain>
    </source>
</reference>
<comment type="caution">
    <text evidence="2">The sequence shown here is derived from an EMBL/GenBank/DDBJ whole genome shotgun (WGS) entry which is preliminary data.</text>
</comment>
<dbReference type="Gene3D" id="2.160.20.120">
    <property type="match status" value="1"/>
</dbReference>
<feature type="domain" description="Putative auto-transporter adhesin head GIN" evidence="1">
    <location>
        <begin position="41"/>
        <end position="233"/>
    </location>
</feature>
<keyword evidence="3" id="KW-1185">Reference proteome</keyword>
<accession>A0ABS5S0B7</accession>